<comment type="caution">
    <text evidence="2">The sequence shown here is derived from an EMBL/GenBank/DDBJ whole genome shotgun (WGS) entry which is preliminary data.</text>
</comment>
<feature type="region of interest" description="Disordered" evidence="1">
    <location>
        <begin position="88"/>
        <end position="118"/>
    </location>
</feature>
<feature type="compositionally biased region" description="Polar residues" evidence="1">
    <location>
        <begin position="45"/>
        <end position="57"/>
    </location>
</feature>
<organism evidence="2 3">
    <name type="scientific">Thelohanellus kitauei</name>
    <name type="common">Myxosporean</name>
    <dbReference type="NCBI Taxonomy" id="669202"/>
    <lineage>
        <taxon>Eukaryota</taxon>
        <taxon>Metazoa</taxon>
        <taxon>Cnidaria</taxon>
        <taxon>Myxozoa</taxon>
        <taxon>Myxosporea</taxon>
        <taxon>Bivalvulida</taxon>
        <taxon>Platysporina</taxon>
        <taxon>Myxobolidae</taxon>
        <taxon>Thelohanellus</taxon>
    </lineage>
</organism>
<keyword evidence="3" id="KW-1185">Reference proteome</keyword>
<dbReference type="AlphaFoldDB" id="A0A0C2IHS5"/>
<protein>
    <submittedName>
        <fullName evidence="2">Uncharacterized protein</fullName>
    </submittedName>
</protein>
<feature type="region of interest" description="Disordered" evidence="1">
    <location>
        <begin position="31"/>
        <end position="57"/>
    </location>
</feature>
<evidence type="ECO:0000256" key="1">
    <source>
        <dbReference type="SAM" id="MobiDB-lite"/>
    </source>
</evidence>
<proteinExistence type="predicted"/>
<evidence type="ECO:0000313" key="3">
    <source>
        <dbReference type="Proteomes" id="UP000031668"/>
    </source>
</evidence>
<reference evidence="2 3" key="1">
    <citation type="journal article" date="2014" name="Genome Biol. Evol.">
        <title>The genome of the myxosporean Thelohanellus kitauei shows adaptations to nutrient acquisition within its fish host.</title>
        <authorList>
            <person name="Yang Y."/>
            <person name="Xiong J."/>
            <person name="Zhou Z."/>
            <person name="Huo F."/>
            <person name="Miao W."/>
            <person name="Ran C."/>
            <person name="Liu Y."/>
            <person name="Zhang J."/>
            <person name="Feng J."/>
            <person name="Wang M."/>
            <person name="Wang M."/>
            <person name="Wang L."/>
            <person name="Yao B."/>
        </authorList>
    </citation>
    <scope>NUCLEOTIDE SEQUENCE [LARGE SCALE GENOMIC DNA]</scope>
    <source>
        <strain evidence="2">Wuqing</strain>
    </source>
</reference>
<name>A0A0C2IHS5_THEKT</name>
<dbReference type="EMBL" id="JWZT01004076">
    <property type="protein sequence ID" value="KII64889.1"/>
    <property type="molecule type" value="Genomic_DNA"/>
</dbReference>
<evidence type="ECO:0000313" key="2">
    <source>
        <dbReference type="EMBL" id="KII64889.1"/>
    </source>
</evidence>
<accession>A0A0C2IHS5</accession>
<gene>
    <name evidence="2" type="ORF">RF11_09299</name>
</gene>
<sequence length="179" mass="19440">MKNDVVDLPPSSPPSNPPTFKILLRAGQLSKKITPPMITPAGTASEATRSKAPQTRGSCLVVASPQAPRVRPPSPLPFIQQIPQDSVKIGKRAAAPSRQAAPQAPLSPPTVASIPLTPPPVNHNRIRLLCAMDAVENVQTSKYRKIPQAKFEKWWGWEDGKSTTLFRSSLLRRNGSLIM</sequence>
<dbReference type="Proteomes" id="UP000031668">
    <property type="component" value="Unassembled WGS sequence"/>
</dbReference>
<feature type="compositionally biased region" description="Low complexity" evidence="1">
    <location>
        <begin position="92"/>
        <end position="104"/>
    </location>
</feature>